<organism evidence="1">
    <name type="scientific">Fusobacterium polymorphum ATCC 10953</name>
    <dbReference type="NCBI Taxonomy" id="393480"/>
    <lineage>
        <taxon>Bacteria</taxon>
        <taxon>Fusobacteriati</taxon>
        <taxon>Fusobacteriota</taxon>
        <taxon>Fusobacteriia</taxon>
        <taxon>Fusobacteriales</taxon>
        <taxon>Fusobacteriaceae</taxon>
        <taxon>Fusobacterium</taxon>
    </lineage>
</organism>
<evidence type="ECO:0000313" key="1">
    <source>
        <dbReference type="EMBL" id="EDK88702.1"/>
    </source>
</evidence>
<dbReference type="EMBL" id="CM000440">
    <property type="protein sequence ID" value="EDK88702.1"/>
    <property type="molecule type" value="Genomic_DNA"/>
</dbReference>
<accession>A5TUX7</accession>
<dbReference type="HOGENOM" id="CLU_3382023_0_0_0"/>
<dbReference type="AlphaFoldDB" id="A5TUX7"/>
<proteinExistence type="predicted"/>
<dbReference type="Proteomes" id="UP000001921">
    <property type="component" value="Chromosome"/>
</dbReference>
<reference evidence="1" key="2">
    <citation type="submission" date="2007-05" db="EMBL/GenBank/DDBJ databases">
        <title>Genome sequence of Fusobacterium nucleatum subspecies polymorphum - a genetically tractable Fusobacterium.</title>
        <authorList>
            <person name="Karpathy S.E."/>
            <person name="Xiang Q."/>
            <person name="Gioia J."/>
            <person name="Jiang H."/>
            <person name="Liu Y."/>
            <person name="Petrosino J.F."/>
            <person name="Yerrapragada S."/>
            <person name="Fox G.E."/>
            <person name="Kinder Haake S."/>
            <person name="Weinstock G.M."/>
            <person name="Highlander S.K."/>
        </authorList>
    </citation>
    <scope>NUCLEOTIDE SEQUENCE [LARGE SCALE GENOMIC DNA]</scope>
    <source>
        <strain evidence="1">ATCC 10953</strain>
    </source>
</reference>
<reference evidence="1" key="1">
    <citation type="submission" date="2006-07" db="EMBL/GenBank/DDBJ databases">
        <authorList>
            <person name="Qin X."/>
            <person name="Weinstock G.M."/>
        </authorList>
    </citation>
    <scope>NUCLEOTIDE SEQUENCE [LARGE SCALE GENOMIC DNA]</scope>
    <source>
        <strain evidence="1">ATCC 10953</strain>
    </source>
</reference>
<sequence>MKVLAYLMISKIIKIVKLKKKLVTLKIVEQKKL</sequence>
<gene>
    <name evidence="1" type="ORF">FNP_0902</name>
</gene>
<name>A5TUX7_FUSNP</name>
<protein>
    <submittedName>
        <fullName evidence="1">Uncharacterized protein</fullName>
    </submittedName>
</protein>